<dbReference type="Pfam" id="PF02575">
    <property type="entry name" value="YbaB_DNA_bd"/>
    <property type="match status" value="1"/>
</dbReference>
<protein>
    <submittedName>
        <fullName evidence="1">YbaB/EbfC family nucleoid-associated protein</fullName>
    </submittedName>
</protein>
<gene>
    <name evidence="1" type="ORF">OWR29_09200</name>
</gene>
<keyword evidence="2" id="KW-1185">Reference proteome</keyword>
<evidence type="ECO:0000313" key="2">
    <source>
        <dbReference type="Proteomes" id="UP001151002"/>
    </source>
</evidence>
<dbReference type="InterPro" id="IPR004401">
    <property type="entry name" value="YbaB/EbfC"/>
</dbReference>
<name>A0ABT4AVD8_9ACTN</name>
<evidence type="ECO:0000313" key="1">
    <source>
        <dbReference type="EMBL" id="MCY1138172.1"/>
    </source>
</evidence>
<organism evidence="1 2">
    <name type="scientific">Paractinoplanes pyxinae</name>
    <dbReference type="NCBI Taxonomy" id="2997416"/>
    <lineage>
        <taxon>Bacteria</taxon>
        <taxon>Bacillati</taxon>
        <taxon>Actinomycetota</taxon>
        <taxon>Actinomycetes</taxon>
        <taxon>Micromonosporales</taxon>
        <taxon>Micromonosporaceae</taxon>
        <taxon>Paractinoplanes</taxon>
    </lineage>
</organism>
<proteinExistence type="predicted"/>
<dbReference type="Gene3D" id="3.30.1310.10">
    <property type="entry name" value="Nucleoid-associated protein YbaB-like domain"/>
    <property type="match status" value="1"/>
</dbReference>
<comment type="caution">
    <text evidence="1">The sequence shown here is derived from an EMBL/GenBank/DDBJ whole genome shotgun (WGS) entry which is preliminary data.</text>
</comment>
<dbReference type="Proteomes" id="UP001151002">
    <property type="component" value="Unassembled WGS sequence"/>
</dbReference>
<sequence length="130" mass="13951">MPDIADDAEEWVRSWSASVSEKAAAAQSLSDQVSRVTATASDPEQLVTVTVDGSGCVAGLHLDQRAGRLEMDRLAEVIVRTMRKAQSRLTEQVTSIAEQTVGIDSATGRAVVSSFEVRFPSEPTGTDDER</sequence>
<dbReference type="InterPro" id="IPR036894">
    <property type="entry name" value="YbaB-like_sf"/>
</dbReference>
<dbReference type="RefSeq" id="WP_267562150.1">
    <property type="nucleotide sequence ID" value="NZ_JAPNTZ010000003.1"/>
</dbReference>
<accession>A0ABT4AVD8</accession>
<reference evidence="1" key="1">
    <citation type="submission" date="2022-11" db="EMBL/GenBank/DDBJ databases">
        <authorList>
            <person name="Somphong A."/>
            <person name="Phongsopitanun W."/>
        </authorList>
    </citation>
    <scope>NUCLEOTIDE SEQUENCE</scope>
    <source>
        <strain evidence="1">Pm04-4</strain>
    </source>
</reference>
<dbReference type="SUPFAM" id="SSF82607">
    <property type="entry name" value="YbaB-like"/>
    <property type="match status" value="1"/>
</dbReference>
<dbReference type="EMBL" id="JAPNTZ010000003">
    <property type="protein sequence ID" value="MCY1138172.1"/>
    <property type="molecule type" value="Genomic_DNA"/>
</dbReference>